<organism evidence="1">
    <name type="scientific">marine metagenome</name>
    <dbReference type="NCBI Taxonomy" id="408172"/>
    <lineage>
        <taxon>unclassified sequences</taxon>
        <taxon>metagenomes</taxon>
        <taxon>ecological metagenomes</taxon>
    </lineage>
</organism>
<dbReference type="EMBL" id="UINC01094374">
    <property type="protein sequence ID" value="SVC49564.1"/>
    <property type="molecule type" value="Genomic_DNA"/>
</dbReference>
<reference evidence="1" key="1">
    <citation type="submission" date="2018-05" db="EMBL/GenBank/DDBJ databases">
        <authorList>
            <person name="Lanie J.A."/>
            <person name="Ng W.-L."/>
            <person name="Kazmierczak K.M."/>
            <person name="Andrzejewski T.M."/>
            <person name="Davidsen T.M."/>
            <person name="Wayne K.J."/>
            <person name="Tettelin H."/>
            <person name="Glass J.I."/>
            <person name="Rusch D."/>
            <person name="Podicherti R."/>
            <person name="Tsui H.-C.T."/>
            <person name="Winkler M.E."/>
        </authorList>
    </citation>
    <scope>NUCLEOTIDE SEQUENCE</scope>
</reference>
<dbReference type="SUPFAM" id="SSF53649">
    <property type="entry name" value="Alkaline phosphatase-like"/>
    <property type="match status" value="1"/>
</dbReference>
<dbReference type="Pfam" id="PF07394">
    <property type="entry name" value="DUF1501"/>
    <property type="match status" value="1"/>
</dbReference>
<gene>
    <name evidence="1" type="ORF">METZ01_LOCUS302418</name>
</gene>
<dbReference type="PANTHER" id="PTHR43737">
    <property type="entry name" value="BLL7424 PROTEIN"/>
    <property type="match status" value="1"/>
</dbReference>
<dbReference type="InterPro" id="IPR017850">
    <property type="entry name" value="Alkaline_phosphatase_core_sf"/>
</dbReference>
<dbReference type="Gene3D" id="3.40.720.10">
    <property type="entry name" value="Alkaline Phosphatase, subunit A"/>
    <property type="match status" value="1"/>
</dbReference>
<sequence>GPSHLDTFDYKPKLQADAGQEIKQGNQYQGTGGKLLRSPWEFAQHGQNGLWISELLPNLAKHADKLCLMNGMHTDLPSHPHSFVKMHTGNSQFVRPSLGAWTLYGLGTESENLPGFIVLNPSSGNGGAQNYGSAFLPAIYQATPISGSSGQISNIANRRMSRERQRMQLDLIQGLNQGRLKQKQVDPNLESVIDSFELAFKMQTEVPQLMNVYKESSSVRRAYGIGSRSTDSFGKQCLLARRMAEAGVRFIELNSGGWDHHRGLKSGMERNCRAIDKPIAALLADLEKRDMLKDTLVMWGGEFGRTPHGESDDGRDHNNRGYTMWMAGGGVKGGMRYGQTDEYGFAAIDGRMHIHDWHATVLHLLGLNHKKLTFNYSGRDFR</sequence>
<name>A0A382MKR0_9ZZZZ</name>
<evidence type="ECO:0000313" key="1">
    <source>
        <dbReference type="EMBL" id="SVC49564.1"/>
    </source>
</evidence>
<dbReference type="InterPro" id="IPR010869">
    <property type="entry name" value="DUF1501"/>
</dbReference>
<protein>
    <recommendedName>
        <fullName evidence="2">Sulfatase</fullName>
    </recommendedName>
</protein>
<evidence type="ECO:0008006" key="2">
    <source>
        <dbReference type="Google" id="ProtNLM"/>
    </source>
</evidence>
<feature type="non-terminal residue" evidence="1">
    <location>
        <position position="382"/>
    </location>
</feature>
<dbReference type="PANTHER" id="PTHR43737:SF1">
    <property type="entry name" value="DUF1501 DOMAIN-CONTAINING PROTEIN"/>
    <property type="match status" value="1"/>
</dbReference>
<dbReference type="AlphaFoldDB" id="A0A382MKR0"/>
<accession>A0A382MKR0</accession>
<feature type="non-terminal residue" evidence="1">
    <location>
        <position position="1"/>
    </location>
</feature>
<proteinExistence type="predicted"/>